<evidence type="ECO:0000256" key="1">
    <source>
        <dbReference type="SAM" id="MobiDB-lite"/>
    </source>
</evidence>
<accession>A0AAV9BS33</accession>
<feature type="region of interest" description="Disordered" evidence="1">
    <location>
        <begin position="42"/>
        <end position="66"/>
    </location>
</feature>
<organism evidence="2 3">
    <name type="scientific">Acorus gramineus</name>
    <name type="common">Dwarf sweet flag</name>
    <dbReference type="NCBI Taxonomy" id="55184"/>
    <lineage>
        <taxon>Eukaryota</taxon>
        <taxon>Viridiplantae</taxon>
        <taxon>Streptophyta</taxon>
        <taxon>Embryophyta</taxon>
        <taxon>Tracheophyta</taxon>
        <taxon>Spermatophyta</taxon>
        <taxon>Magnoliopsida</taxon>
        <taxon>Liliopsida</taxon>
        <taxon>Acoraceae</taxon>
        <taxon>Acorus</taxon>
    </lineage>
</organism>
<comment type="caution">
    <text evidence="2">The sequence shown here is derived from an EMBL/GenBank/DDBJ whole genome shotgun (WGS) entry which is preliminary data.</text>
</comment>
<keyword evidence="3" id="KW-1185">Reference proteome</keyword>
<reference evidence="2" key="2">
    <citation type="submission" date="2023-06" db="EMBL/GenBank/DDBJ databases">
        <authorList>
            <person name="Ma L."/>
            <person name="Liu K.-W."/>
            <person name="Li Z."/>
            <person name="Hsiao Y.-Y."/>
            <person name="Qi Y."/>
            <person name="Fu T."/>
            <person name="Tang G."/>
            <person name="Zhang D."/>
            <person name="Sun W.-H."/>
            <person name="Liu D.-K."/>
            <person name="Li Y."/>
            <person name="Chen G.-Z."/>
            <person name="Liu X.-D."/>
            <person name="Liao X.-Y."/>
            <person name="Jiang Y.-T."/>
            <person name="Yu X."/>
            <person name="Hao Y."/>
            <person name="Huang J."/>
            <person name="Zhao X.-W."/>
            <person name="Ke S."/>
            <person name="Chen Y.-Y."/>
            <person name="Wu W.-L."/>
            <person name="Hsu J.-L."/>
            <person name="Lin Y.-F."/>
            <person name="Huang M.-D."/>
            <person name="Li C.-Y."/>
            <person name="Huang L."/>
            <person name="Wang Z.-W."/>
            <person name="Zhao X."/>
            <person name="Zhong W.-Y."/>
            <person name="Peng D.-H."/>
            <person name="Ahmad S."/>
            <person name="Lan S."/>
            <person name="Zhang J.-S."/>
            <person name="Tsai W.-C."/>
            <person name="Van De Peer Y."/>
            <person name="Liu Z.-J."/>
        </authorList>
    </citation>
    <scope>NUCLEOTIDE SEQUENCE</scope>
    <source>
        <strain evidence="2">SCP</strain>
        <tissue evidence="2">Leaves</tissue>
    </source>
</reference>
<reference evidence="2" key="1">
    <citation type="journal article" date="2023" name="Nat. Commun.">
        <title>Diploid and tetraploid genomes of Acorus and the evolution of monocots.</title>
        <authorList>
            <person name="Ma L."/>
            <person name="Liu K.W."/>
            <person name="Li Z."/>
            <person name="Hsiao Y.Y."/>
            <person name="Qi Y."/>
            <person name="Fu T."/>
            <person name="Tang G.D."/>
            <person name="Zhang D."/>
            <person name="Sun W.H."/>
            <person name="Liu D.K."/>
            <person name="Li Y."/>
            <person name="Chen G.Z."/>
            <person name="Liu X.D."/>
            <person name="Liao X.Y."/>
            <person name="Jiang Y.T."/>
            <person name="Yu X."/>
            <person name="Hao Y."/>
            <person name="Huang J."/>
            <person name="Zhao X.W."/>
            <person name="Ke S."/>
            <person name="Chen Y.Y."/>
            <person name="Wu W.L."/>
            <person name="Hsu J.L."/>
            <person name="Lin Y.F."/>
            <person name="Huang M.D."/>
            <person name="Li C.Y."/>
            <person name="Huang L."/>
            <person name="Wang Z.W."/>
            <person name="Zhao X."/>
            <person name="Zhong W.Y."/>
            <person name="Peng D.H."/>
            <person name="Ahmad S."/>
            <person name="Lan S."/>
            <person name="Zhang J.S."/>
            <person name="Tsai W.C."/>
            <person name="Van de Peer Y."/>
            <person name="Liu Z.J."/>
        </authorList>
    </citation>
    <scope>NUCLEOTIDE SEQUENCE</scope>
    <source>
        <strain evidence="2">SCP</strain>
    </source>
</reference>
<evidence type="ECO:0000313" key="3">
    <source>
        <dbReference type="Proteomes" id="UP001179952"/>
    </source>
</evidence>
<gene>
    <name evidence="2" type="ORF">QJS04_geneDACA015733</name>
</gene>
<name>A0AAV9BS33_ACOGR</name>
<feature type="compositionally biased region" description="Basic and acidic residues" evidence="1">
    <location>
        <begin position="54"/>
        <end position="66"/>
    </location>
</feature>
<protein>
    <submittedName>
        <fullName evidence="2">Uncharacterized protein</fullName>
    </submittedName>
</protein>
<sequence length="110" mass="12684">MKQRGFKLLWVVSCASEKSVRTMSFKDVEEILKSRLAPIIEVEEEEEGDEEENEQQRTKRCPPENKKCYASRSAKRTTKVKRRFTSIGDCYVHCMIGFASGGNMRGLARF</sequence>
<feature type="compositionally biased region" description="Acidic residues" evidence="1">
    <location>
        <begin position="42"/>
        <end position="53"/>
    </location>
</feature>
<evidence type="ECO:0000313" key="2">
    <source>
        <dbReference type="EMBL" id="KAK1279111.1"/>
    </source>
</evidence>
<dbReference type="EMBL" id="JAUJYN010000002">
    <property type="protein sequence ID" value="KAK1279111.1"/>
    <property type="molecule type" value="Genomic_DNA"/>
</dbReference>
<dbReference type="AlphaFoldDB" id="A0AAV9BS33"/>
<dbReference type="Proteomes" id="UP001179952">
    <property type="component" value="Unassembled WGS sequence"/>
</dbReference>
<proteinExistence type="predicted"/>